<proteinExistence type="predicted"/>
<gene>
    <name evidence="2" type="ORF">ACJRO7_005710</name>
</gene>
<evidence type="ECO:0000313" key="3">
    <source>
        <dbReference type="Proteomes" id="UP001634007"/>
    </source>
</evidence>
<reference evidence="2 3" key="1">
    <citation type="submission" date="2024-11" db="EMBL/GenBank/DDBJ databases">
        <title>Chromosome-level genome assembly of Eucalyptus globulus Labill. provides insights into its genome evolution.</title>
        <authorList>
            <person name="Li X."/>
        </authorList>
    </citation>
    <scope>NUCLEOTIDE SEQUENCE [LARGE SCALE GENOMIC DNA]</scope>
    <source>
        <strain evidence="2">CL2024</strain>
        <tissue evidence="2">Fresh tender leaves</tissue>
    </source>
</reference>
<comment type="caution">
    <text evidence="2">The sequence shown here is derived from an EMBL/GenBank/DDBJ whole genome shotgun (WGS) entry which is preliminary data.</text>
</comment>
<dbReference type="EMBL" id="JBJKBG010000010">
    <property type="protein sequence ID" value="KAL3720941.1"/>
    <property type="molecule type" value="Genomic_DNA"/>
</dbReference>
<feature type="region of interest" description="Disordered" evidence="1">
    <location>
        <begin position="1"/>
        <end position="20"/>
    </location>
</feature>
<sequence>MKKLSTATEGRGRDTADYGGGMGVSGRKEKGLLRCEGKLARAVKWFALEVTRWAPKYLRSPKFKMGAGGPGTGTLVRPVMTWNLGRRGFSFEICLSLTQSDKEIMGRHIEWGFIIGARGLTVRDVGRRWWGYVGKVWWWLGRN</sequence>
<dbReference type="AlphaFoldDB" id="A0ABD3J8J0"/>
<dbReference type="Proteomes" id="UP001634007">
    <property type="component" value="Unassembled WGS sequence"/>
</dbReference>
<evidence type="ECO:0000256" key="1">
    <source>
        <dbReference type="SAM" id="MobiDB-lite"/>
    </source>
</evidence>
<keyword evidence="3" id="KW-1185">Reference proteome</keyword>
<name>A0ABD3J8J0_EUCGL</name>
<protein>
    <submittedName>
        <fullName evidence="2">Uncharacterized protein</fullName>
    </submittedName>
</protein>
<organism evidence="2 3">
    <name type="scientific">Eucalyptus globulus</name>
    <name type="common">Tasmanian blue gum</name>
    <dbReference type="NCBI Taxonomy" id="34317"/>
    <lineage>
        <taxon>Eukaryota</taxon>
        <taxon>Viridiplantae</taxon>
        <taxon>Streptophyta</taxon>
        <taxon>Embryophyta</taxon>
        <taxon>Tracheophyta</taxon>
        <taxon>Spermatophyta</taxon>
        <taxon>Magnoliopsida</taxon>
        <taxon>eudicotyledons</taxon>
        <taxon>Gunneridae</taxon>
        <taxon>Pentapetalae</taxon>
        <taxon>rosids</taxon>
        <taxon>malvids</taxon>
        <taxon>Myrtales</taxon>
        <taxon>Myrtaceae</taxon>
        <taxon>Myrtoideae</taxon>
        <taxon>Eucalypteae</taxon>
        <taxon>Eucalyptus</taxon>
    </lineage>
</organism>
<evidence type="ECO:0000313" key="2">
    <source>
        <dbReference type="EMBL" id="KAL3720941.1"/>
    </source>
</evidence>
<accession>A0ABD3J8J0</accession>